<feature type="region of interest" description="Disordered" evidence="1">
    <location>
        <begin position="1"/>
        <end position="80"/>
    </location>
</feature>
<gene>
    <name evidence="2" type="ORF">SLEP1_g18509</name>
</gene>
<dbReference type="Proteomes" id="UP001054252">
    <property type="component" value="Unassembled WGS sequence"/>
</dbReference>
<comment type="caution">
    <text evidence="2">The sequence shown here is derived from an EMBL/GenBank/DDBJ whole genome shotgun (WGS) entry which is preliminary data.</text>
</comment>
<feature type="compositionally biased region" description="Low complexity" evidence="1">
    <location>
        <begin position="56"/>
        <end position="67"/>
    </location>
</feature>
<evidence type="ECO:0000313" key="3">
    <source>
        <dbReference type="Proteomes" id="UP001054252"/>
    </source>
</evidence>
<dbReference type="AlphaFoldDB" id="A0AAV5J189"/>
<feature type="compositionally biased region" description="Polar residues" evidence="1">
    <location>
        <begin position="32"/>
        <end position="41"/>
    </location>
</feature>
<name>A0AAV5J189_9ROSI</name>
<evidence type="ECO:0000313" key="2">
    <source>
        <dbReference type="EMBL" id="GKV06640.1"/>
    </source>
</evidence>
<feature type="compositionally biased region" description="Low complexity" evidence="1">
    <location>
        <begin position="7"/>
        <end position="16"/>
    </location>
</feature>
<evidence type="ECO:0000256" key="1">
    <source>
        <dbReference type="SAM" id="MobiDB-lite"/>
    </source>
</evidence>
<proteinExistence type="predicted"/>
<protein>
    <submittedName>
        <fullName evidence="2">Uncharacterized protein</fullName>
    </submittedName>
</protein>
<sequence length="80" mass="8780">MSVEFFSSSSGSSKSKQPPAYFPQRVSPYILETQNPTALTTPSNPDSDSELDSSLDDNSGNYSYSSESEPEIEVIDTYKD</sequence>
<organism evidence="2 3">
    <name type="scientific">Rubroshorea leprosula</name>
    <dbReference type="NCBI Taxonomy" id="152421"/>
    <lineage>
        <taxon>Eukaryota</taxon>
        <taxon>Viridiplantae</taxon>
        <taxon>Streptophyta</taxon>
        <taxon>Embryophyta</taxon>
        <taxon>Tracheophyta</taxon>
        <taxon>Spermatophyta</taxon>
        <taxon>Magnoliopsida</taxon>
        <taxon>eudicotyledons</taxon>
        <taxon>Gunneridae</taxon>
        <taxon>Pentapetalae</taxon>
        <taxon>rosids</taxon>
        <taxon>malvids</taxon>
        <taxon>Malvales</taxon>
        <taxon>Dipterocarpaceae</taxon>
        <taxon>Rubroshorea</taxon>
    </lineage>
</organism>
<reference evidence="2 3" key="1">
    <citation type="journal article" date="2021" name="Commun. Biol.">
        <title>The genome of Shorea leprosula (Dipterocarpaceae) highlights the ecological relevance of drought in aseasonal tropical rainforests.</title>
        <authorList>
            <person name="Ng K.K.S."/>
            <person name="Kobayashi M.J."/>
            <person name="Fawcett J.A."/>
            <person name="Hatakeyama M."/>
            <person name="Paape T."/>
            <person name="Ng C.H."/>
            <person name="Ang C.C."/>
            <person name="Tnah L.H."/>
            <person name="Lee C.T."/>
            <person name="Nishiyama T."/>
            <person name="Sese J."/>
            <person name="O'Brien M.J."/>
            <person name="Copetti D."/>
            <person name="Mohd Noor M.I."/>
            <person name="Ong R.C."/>
            <person name="Putra M."/>
            <person name="Sireger I.Z."/>
            <person name="Indrioko S."/>
            <person name="Kosugi Y."/>
            <person name="Izuno A."/>
            <person name="Isagi Y."/>
            <person name="Lee S.L."/>
            <person name="Shimizu K.K."/>
        </authorList>
    </citation>
    <scope>NUCLEOTIDE SEQUENCE [LARGE SCALE GENOMIC DNA]</scope>
    <source>
        <strain evidence="2">214</strain>
    </source>
</reference>
<accession>A0AAV5J189</accession>
<dbReference type="EMBL" id="BPVZ01000025">
    <property type="protein sequence ID" value="GKV06640.1"/>
    <property type="molecule type" value="Genomic_DNA"/>
</dbReference>
<keyword evidence="3" id="KW-1185">Reference proteome</keyword>